<keyword evidence="2" id="KW-0418">Kinase</keyword>
<dbReference type="SUPFAM" id="SSF46785">
    <property type="entry name" value="Winged helix' DNA-binding domain"/>
    <property type="match status" value="1"/>
</dbReference>
<dbReference type="PANTHER" id="PTHR18964">
    <property type="entry name" value="ROK (REPRESSOR, ORF, KINASE) FAMILY"/>
    <property type="match status" value="1"/>
</dbReference>
<dbReference type="EMBL" id="JACHIA010000035">
    <property type="protein sequence ID" value="MBB6073986.1"/>
    <property type="molecule type" value="Genomic_DNA"/>
</dbReference>
<accession>A0A841H823</accession>
<gene>
    <name evidence="2" type="ORF">HNQ61_005667</name>
</gene>
<comment type="caution">
    <text evidence="2">The sequence shown here is derived from an EMBL/GenBank/DDBJ whole genome shotgun (WGS) entry which is preliminary data.</text>
</comment>
<dbReference type="AlphaFoldDB" id="A0A841H823"/>
<keyword evidence="2" id="KW-0808">Transferase</keyword>
<proteinExistence type="inferred from homology"/>
<dbReference type="RefSeq" id="WP_170031994.1">
    <property type="nucleotide sequence ID" value="NZ_JABDTL010000001.1"/>
</dbReference>
<dbReference type="GO" id="GO:0016301">
    <property type="term" value="F:kinase activity"/>
    <property type="evidence" value="ECO:0007669"/>
    <property type="project" value="UniProtKB-KW"/>
</dbReference>
<dbReference type="InterPro" id="IPR036390">
    <property type="entry name" value="WH_DNA-bd_sf"/>
</dbReference>
<dbReference type="SUPFAM" id="SSF53067">
    <property type="entry name" value="Actin-like ATPase domain"/>
    <property type="match status" value="1"/>
</dbReference>
<reference evidence="2 3" key="1">
    <citation type="submission" date="2020-08" db="EMBL/GenBank/DDBJ databases">
        <title>Genomic Encyclopedia of Type Strains, Phase IV (KMG-IV): sequencing the most valuable type-strain genomes for metagenomic binning, comparative biology and taxonomic classification.</title>
        <authorList>
            <person name="Goeker M."/>
        </authorList>
    </citation>
    <scope>NUCLEOTIDE SEQUENCE [LARGE SCALE GENOMIC DNA]</scope>
    <source>
        <strain evidence="2 3">DSM 29007</strain>
    </source>
</reference>
<dbReference type="Gene3D" id="3.30.420.40">
    <property type="match status" value="2"/>
</dbReference>
<dbReference type="PANTHER" id="PTHR18964:SF149">
    <property type="entry name" value="BIFUNCTIONAL UDP-N-ACETYLGLUCOSAMINE 2-EPIMERASE_N-ACETYLMANNOSAMINE KINASE"/>
    <property type="match status" value="1"/>
</dbReference>
<dbReference type="InterPro" id="IPR000600">
    <property type="entry name" value="ROK"/>
</dbReference>
<name>A0A841H823_9BACT</name>
<dbReference type="Proteomes" id="UP000582837">
    <property type="component" value="Unassembled WGS sequence"/>
</dbReference>
<protein>
    <submittedName>
        <fullName evidence="2">Putative NBD/HSP70 family sugar kinase</fullName>
    </submittedName>
</protein>
<comment type="similarity">
    <text evidence="1">Belongs to the ROK (NagC/XylR) family.</text>
</comment>
<dbReference type="Pfam" id="PF00480">
    <property type="entry name" value="ROK"/>
    <property type="match status" value="1"/>
</dbReference>
<evidence type="ECO:0000313" key="3">
    <source>
        <dbReference type="Proteomes" id="UP000582837"/>
    </source>
</evidence>
<keyword evidence="3" id="KW-1185">Reference proteome</keyword>
<dbReference type="InterPro" id="IPR043129">
    <property type="entry name" value="ATPase_NBD"/>
</dbReference>
<sequence>MRKIDPRNFQRATRTTGKDINRQIVLNLVREYQPISRADLARRMEVARGMVSPLVNELIEIGLLYEASTGTSRRGRKPTLLHVRDHDRLVVGIDVRLSQTQAMLADFAGRTLAMEAFRTPAQPEELVVQLASRVRRLLEAHASDGECQGIGLVVPGMVDRDTGRLVNAPTLGWRDVDLRDALQTATGIEVHIERDAVACAHAQMWLGRQAGNGLESFAYVTFSDGVGAGVVVDGRVVRGHGNAAGEFGHIPLTMEGPACQCGSRGCWEAYTSNAAIVARYLGRELSDRESYATIRDTGMGVPDVISRARAGDAVALKTLETTARLMGLGLAAIVKAVNPAGIVVGGEIAAAWDLIGTTVAHAMAERTLTTGTAATPLFPEASDQQTRLRGAAALVVAPMFAAPTIG</sequence>
<dbReference type="InterPro" id="IPR036388">
    <property type="entry name" value="WH-like_DNA-bd_sf"/>
</dbReference>
<organism evidence="2 3">
    <name type="scientific">Longimicrobium terrae</name>
    <dbReference type="NCBI Taxonomy" id="1639882"/>
    <lineage>
        <taxon>Bacteria</taxon>
        <taxon>Pseudomonadati</taxon>
        <taxon>Gemmatimonadota</taxon>
        <taxon>Longimicrobiia</taxon>
        <taxon>Longimicrobiales</taxon>
        <taxon>Longimicrobiaceae</taxon>
        <taxon>Longimicrobium</taxon>
    </lineage>
</organism>
<dbReference type="Gene3D" id="1.10.10.10">
    <property type="entry name" value="Winged helix-like DNA-binding domain superfamily/Winged helix DNA-binding domain"/>
    <property type="match status" value="1"/>
</dbReference>
<evidence type="ECO:0000256" key="1">
    <source>
        <dbReference type="ARBA" id="ARBA00006479"/>
    </source>
</evidence>
<evidence type="ECO:0000313" key="2">
    <source>
        <dbReference type="EMBL" id="MBB6073986.1"/>
    </source>
</evidence>